<name>A0A2P6QYA6_ROSCH</name>
<evidence type="ECO:0000313" key="2">
    <source>
        <dbReference type="Proteomes" id="UP000238479"/>
    </source>
</evidence>
<gene>
    <name evidence="1" type="ORF">RchiOBHm_Chr4g0421991</name>
</gene>
<protein>
    <submittedName>
        <fullName evidence="1">Uncharacterized protein</fullName>
    </submittedName>
</protein>
<dbReference type="Gramene" id="PRQ39160">
    <property type="protein sequence ID" value="PRQ39160"/>
    <property type="gene ID" value="RchiOBHm_Chr4g0421991"/>
</dbReference>
<reference evidence="1 2" key="1">
    <citation type="journal article" date="2018" name="Nat. Genet.">
        <title>The Rosa genome provides new insights in the design of modern roses.</title>
        <authorList>
            <person name="Bendahmane M."/>
        </authorList>
    </citation>
    <scope>NUCLEOTIDE SEQUENCE [LARGE SCALE GENOMIC DNA]</scope>
    <source>
        <strain evidence="2">cv. Old Blush</strain>
    </source>
</reference>
<keyword evidence="2" id="KW-1185">Reference proteome</keyword>
<organism evidence="1 2">
    <name type="scientific">Rosa chinensis</name>
    <name type="common">China rose</name>
    <dbReference type="NCBI Taxonomy" id="74649"/>
    <lineage>
        <taxon>Eukaryota</taxon>
        <taxon>Viridiplantae</taxon>
        <taxon>Streptophyta</taxon>
        <taxon>Embryophyta</taxon>
        <taxon>Tracheophyta</taxon>
        <taxon>Spermatophyta</taxon>
        <taxon>Magnoliopsida</taxon>
        <taxon>eudicotyledons</taxon>
        <taxon>Gunneridae</taxon>
        <taxon>Pentapetalae</taxon>
        <taxon>rosids</taxon>
        <taxon>fabids</taxon>
        <taxon>Rosales</taxon>
        <taxon>Rosaceae</taxon>
        <taxon>Rosoideae</taxon>
        <taxon>Rosoideae incertae sedis</taxon>
        <taxon>Rosa</taxon>
    </lineage>
</organism>
<dbReference type="Proteomes" id="UP000238479">
    <property type="component" value="Chromosome 4"/>
</dbReference>
<dbReference type="AlphaFoldDB" id="A0A2P6QYA6"/>
<sequence length="58" mass="6063">MPFPAATVPPSLSNSGCHLTTPATSLHRPYPSCTNTIDGICVLEDWNLQECGAGIGYG</sequence>
<dbReference type="EMBL" id="PDCK01000042">
    <property type="protein sequence ID" value="PRQ39160.1"/>
    <property type="molecule type" value="Genomic_DNA"/>
</dbReference>
<accession>A0A2P6QYA6</accession>
<proteinExistence type="predicted"/>
<comment type="caution">
    <text evidence="1">The sequence shown here is derived from an EMBL/GenBank/DDBJ whole genome shotgun (WGS) entry which is preliminary data.</text>
</comment>
<evidence type="ECO:0000313" key="1">
    <source>
        <dbReference type="EMBL" id="PRQ39160.1"/>
    </source>
</evidence>